<reference evidence="3" key="1">
    <citation type="submission" date="2022-07" db="EMBL/GenBank/DDBJ databases">
        <title>Genome Sequence of Physisporinus lineatus.</title>
        <authorList>
            <person name="Buettner E."/>
        </authorList>
    </citation>
    <scope>NUCLEOTIDE SEQUENCE</scope>
    <source>
        <strain evidence="3">VT162</strain>
    </source>
</reference>
<comment type="caution">
    <text evidence="3">The sequence shown here is derived from an EMBL/GenBank/DDBJ whole genome shotgun (WGS) entry which is preliminary data.</text>
</comment>
<dbReference type="Proteomes" id="UP001212997">
    <property type="component" value="Unassembled WGS sequence"/>
</dbReference>
<evidence type="ECO:0008006" key="5">
    <source>
        <dbReference type="Google" id="ProtNLM"/>
    </source>
</evidence>
<protein>
    <recommendedName>
        <fullName evidence="5">Lysine-specific metallo-endopeptidase domain-containing protein</fullName>
    </recommendedName>
</protein>
<keyword evidence="2" id="KW-0732">Signal</keyword>
<dbReference type="AlphaFoldDB" id="A0AAD5V009"/>
<dbReference type="GO" id="GO:0008237">
    <property type="term" value="F:metallopeptidase activity"/>
    <property type="evidence" value="ECO:0007669"/>
    <property type="project" value="InterPro"/>
</dbReference>
<feature type="region of interest" description="Disordered" evidence="1">
    <location>
        <begin position="173"/>
        <end position="195"/>
    </location>
</feature>
<evidence type="ECO:0000256" key="1">
    <source>
        <dbReference type="SAM" id="MobiDB-lite"/>
    </source>
</evidence>
<feature type="region of interest" description="Disordered" evidence="1">
    <location>
        <begin position="294"/>
        <end position="313"/>
    </location>
</feature>
<dbReference type="EMBL" id="JANAWD010000269">
    <property type="protein sequence ID" value="KAJ3482518.1"/>
    <property type="molecule type" value="Genomic_DNA"/>
</dbReference>
<feature type="chain" id="PRO_5042239298" description="Lysine-specific metallo-endopeptidase domain-containing protein" evidence="2">
    <location>
        <begin position="21"/>
        <end position="325"/>
    </location>
</feature>
<gene>
    <name evidence="3" type="ORF">NLI96_g6915</name>
</gene>
<dbReference type="Gene3D" id="3.40.390.10">
    <property type="entry name" value="Collagenase (Catalytic Domain)"/>
    <property type="match status" value="1"/>
</dbReference>
<sequence length="325" mass="35707">MRFTYSTVLLILTVVQVGLSVPLGIQYDKDPKKMNKQEKSNKNRFDTAQKDANKQISAMRKGIDKFHAGDPEATQYYEAAFGKNGVNSDSRHVDANIQRLENGKIKVKTATHKMPDSDMIAAVPYTPPAEGSSSQAWTAKDAVFGEKFHGGINRQGRAGTLIHEATHQISRLGDHVGTDGNIITRRPEDNGKPKSALDGYTNNPNGHKTVHEVAHDTDFTAVRNNAKNMHDNSDSYTLFGSLCSQPGALSRRDFDLYNQALFERDHAQLLHIARRNSCQLPKDYFAKKAAAKKAAEAKGNKTPQKAPASGGSRGMTVMSIRCLVV</sequence>
<name>A0AAD5V009_9APHY</name>
<feature type="signal peptide" evidence="2">
    <location>
        <begin position="1"/>
        <end position="20"/>
    </location>
</feature>
<proteinExistence type="predicted"/>
<keyword evidence="4" id="KW-1185">Reference proteome</keyword>
<organism evidence="3 4">
    <name type="scientific">Meripilus lineatus</name>
    <dbReference type="NCBI Taxonomy" id="2056292"/>
    <lineage>
        <taxon>Eukaryota</taxon>
        <taxon>Fungi</taxon>
        <taxon>Dikarya</taxon>
        <taxon>Basidiomycota</taxon>
        <taxon>Agaricomycotina</taxon>
        <taxon>Agaricomycetes</taxon>
        <taxon>Polyporales</taxon>
        <taxon>Meripilaceae</taxon>
        <taxon>Meripilus</taxon>
    </lineage>
</organism>
<evidence type="ECO:0000313" key="4">
    <source>
        <dbReference type="Proteomes" id="UP001212997"/>
    </source>
</evidence>
<dbReference type="InterPro" id="IPR024079">
    <property type="entry name" value="MetalloPept_cat_dom_sf"/>
</dbReference>
<evidence type="ECO:0000256" key="2">
    <source>
        <dbReference type="SAM" id="SignalP"/>
    </source>
</evidence>
<accession>A0AAD5V009</accession>
<evidence type="ECO:0000313" key="3">
    <source>
        <dbReference type="EMBL" id="KAJ3482518.1"/>
    </source>
</evidence>